<keyword evidence="1" id="KW-0812">Transmembrane</keyword>
<dbReference type="EMBL" id="LOPU01000029">
    <property type="protein sequence ID" value="KTG09298.1"/>
    <property type="molecule type" value="Genomic_DNA"/>
</dbReference>
<evidence type="ECO:0000313" key="3">
    <source>
        <dbReference type="Proteomes" id="UP000054387"/>
    </source>
</evidence>
<keyword evidence="1" id="KW-1133">Transmembrane helix</keyword>
<dbReference type="AlphaFoldDB" id="A0A0W1R825"/>
<evidence type="ECO:0000313" key="2">
    <source>
        <dbReference type="EMBL" id="KTG09298.1"/>
    </source>
</evidence>
<dbReference type="Proteomes" id="UP000054387">
    <property type="component" value="Unassembled WGS sequence"/>
</dbReference>
<evidence type="ECO:0000256" key="1">
    <source>
        <dbReference type="SAM" id="Phobius"/>
    </source>
</evidence>
<organism evidence="2 3">
    <name type="scientific">Haloprofundus marisrubri</name>
    <dbReference type="NCBI Taxonomy" id="1514971"/>
    <lineage>
        <taxon>Archaea</taxon>
        <taxon>Methanobacteriati</taxon>
        <taxon>Methanobacteriota</taxon>
        <taxon>Stenosarchaea group</taxon>
        <taxon>Halobacteria</taxon>
        <taxon>Halobacteriales</taxon>
        <taxon>Haloferacaceae</taxon>
        <taxon>Haloprofundus</taxon>
    </lineage>
</organism>
<reference evidence="2 3" key="1">
    <citation type="submission" date="2015-12" db="EMBL/GenBank/DDBJ databases">
        <title>Haloprofundus marisrubri gen. nov., sp. nov., an extremely halophilic archaeon isolated from the Discovery deep brine-seawater interface in the Red Sea.</title>
        <authorList>
            <person name="Zhang G."/>
            <person name="Stingl U."/>
            <person name="Rashid M."/>
        </authorList>
    </citation>
    <scope>NUCLEOTIDE SEQUENCE [LARGE SCALE GENOMIC DNA]</scope>
    <source>
        <strain evidence="2 3">SB9</strain>
    </source>
</reference>
<feature type="transmembrane region" description="Helical" evidence="1">
    <location>
        <begin position="100"/>
        <end position="120"/>
    </location>
</feature>
<keyword evidence="3" id="KW-1185">Reference proteome</keyword>
<sequence length="160" mass="16840">MSYSGRMIVLVPLHEHSHQQNLLDSNQIAAMDLNRIAVVATYLLAIGVCLSATLLTGIFASVPFGVDDQIVELLLFVCLPFALAVAVLTRAGLSRTPVDIVLAAFAFPCLLATIWTLGGYVWPSVTDSPSNLISLGVGLLLSIILLADGVLTHVGASELG</sequence>
<gene>
    <name evidence="2" type="ORF">AUR64_16075</name>
</gene>
<comment type="caution">
    <text evidence="2">The sequence shown here is derived from an EMBL/GenBank/DDBJ whole genome shotgun (WGS) entry which is preliminary data.</text>
</comment>
<proteinExistence type="predicted"/>
<accession>A0A0W1R825</accession>
<feature type="transmembrane region" description="Helical" evidence="1">
    <location>
        <begin position="132"/>
        <end position="151"/>
    </location>
</feature>
<name>A0A0W1R825_9EURY</name>
<feature type="transmembrane region" description="Helical" evidence="1">
    <location>
        <begin position="70"/>
        <end position="88"/>
    </location>
</feature>
<protein>
    <submittedName>
        <fullName evidence="2">Uncharacterized protein</fullName>
    </submittedName>
</protein>
<keyword evidence="1" id="KW-0472">Membrane</keyword>
<feature type="transmembrane region" description="Helical" evidence="1">
    <location>
        <begin position="36"/>
        <end position="64"/>
    </location>
</feature>